<dbReference type="EC" id="5.2.1.8" evidence="12"/>
<evidence type="ECO:0000256" key="5">
    <source>
        <dbReference type="ARBA" id="ARBA00022475"/>
    </source>
</evidence>
<comment type="catalytic activity">
    <reaction evidence="1 12">
        <text>[protein]-peptidylproline (omega=180) = [protein]-peptidylproline (omega=0)</text>
        <dbReference type="Rhea" id="RHEA:16237"/>
        <dbReference type="Rhea" id="RHEA-COMP:10747"/>
        <dbReference type="Rhea" id="RHEA-COMP:10748"/>
        <dbReference type="ChEBI" id="CHEBI:83833"/>
        <dbReference type="ChEBI" id="CHEBI:83834"/>
        <dbReference type="EC" id="5.2.1.8"/>
    </reaction>
</comment>
<dbReference type="GO" id="GO:0003755">
    <property type="term" value="F:peptidyl-prolyl cis-trans isomerase activity"/>
    <property type="evidence" value="ECO:0007669"/>
    <property type="project" value="UniProtKB-UniRule"/>
</dbReference>
<name>A0A139PRF6_STROR</name>
<evidence type="ECO:0000256" key="4">
    <source>
        <dbReference type="ARBA" id="ARBA00006071"/>
    </source>
</evidence>
<dbReference type="Pfam" id="PF00639">
    <property type="entry name" value="Rotamase"/>
    <property type="match status" value="1"/>
</dbReference>
<evidence type="ECO:0000313" key="18">
    <source>
        <dbReference type="Proteomes" id="UP000289485"/>
    </source>
</evidence>
<dbReference type="Proteomes" id="UP000289485">
    <property type="component" value="Unassembled WGS sequence"/>
</dbReference>
<keyword evidence="5 12" id="KW-1003">Cell membrane</keyword>
<evidence type="ECO:0000256" key="7">
    <source>
        <dbReference type="ARBA" id="ARBA00023110"/>
    </source>
</evidence>
<dbReference type="OrthoDB" id="2194386at2"/>
<proteinExistence type="inferred from homology"/>
<evidence type="ECO:0000256" key="6">
    <source>
        <dbReference type="ARBA" id="ARBA00022729"/>
    </source>
</evidence>
<comment type="caution">
    <text evidence="15">The sequence shown here is derived from an EMBL/GenBank/DDBJ whole genome shotgun (WGS) entry which is preliminary data.</text>
</comment>
<dbReference type="InterPro" id="IPR023059">
    <property type="entry name" value="Foldase_PrsA"/>
</dbReference>
<dbReference type="PANTHER" id="PTHR47245">
    <property type="entry name" value="PEPTIDYLPROLYL ISOMERASE"/>
    <property type="match status" value="1"/>
</dbReference>
<accession>A0A139PRF6</accession>
<evidence type="ECO:0000256" key="9">
    <source>
        <dbReference type="ARBA" id="ARBA00023139"/>
    </source>
</evidence>
<dbReference type="PATRIC" id="fig|1303.81.peg.367"/>
<dbReference type="NCBIfam" id="NF002361">
    <property type="entry name" value="PRK01326.1"/>
    <property type="match status" value="1"/>
</dbReference>
<dbReference type="GO" id="GO:0005886">
    <property type="term" value="C:plasma membrane"/>
    <property type="evidence" value="ECO:0007669"/>
    <property type="project" value="UniProtKB-SubCell"/>
</dbReference>
<feature type="signal peptide" evidence="13">
    <location>
        <begin position="1"/>
        <end position="19"/>
    </location>
</feature>
<dbReference type="SUPFAM" id="SSF54534">
    <property type="entry name" value="FKBP-like"/>
    <property type="match status" value="1"/>
</dbReference>
<keyword evidence="11 12" id="KW-0449">Lipoprotein</keyword>
<comment type="function">
    <text evidence="2 12">Plays a major role in protein secretion by helping the post-translocational extracellular folding of several secreted proteins.</text>
</comment>
<evidence type="ECO:0000256" key="1">
    <source>
        <dbReference type="ARBA" id="ARBA00000971"/>
    </source>
</evidence>
<dbReference type="InterPro" id="IPR046357">
    <property type="entry name" value="PPIase_dom_sf"/>
</dbReference>
<evidence type="ECO:0000256" key="13">
    <source>
        <dbReference type="SAM" id="SignalP"/>
    </source>
</evidence>
<dbReference type="EMBL" id="QEWJ01000001">
    <property type="protein sequence ID" value="RXX23381.1"/>
    <property type="molecule type" value="Genomic_DNA"/>
</dbReference>
<organism evidence="15 17">
    <name type="scientific">Streptococcus oralis</name>
    <dbReference type="NCBI Taxonomy" id="1303"/>
    <lineage>
        <taxon>Bacteria</taxon>
        <taxon>Bacillati</taxon>
        <taxon>Bacillota</taxon>
        <taxon>Bacilli</taxon>
        <taxon>Lactobacillales</taxon>
        <taxon>Streptococcaceae</taxon>
        <taxon>Streptococcus</taxon>
    </lineage>
</organism>
<feature type="domain" description="PpiC" evidence="14">
    <location>
        <begin position="143"/>
        <end position="241"/>
    </location>
</feature>
<evidence type="ECO:0000256" key="2">
    <source>
        <dbReference type="ARBA" id="ARBA00003828"/>
    </source>
</evidence>
<dbReference type="InterPro" id="IPR000297">
    <property type="entry name" value="PPIase_PpiC"/>
</dbReference>
<evidence type="ECO:0000259" key="14">
    <source>
        <dbReference type="PROSITE" id="PS50198"/>
    </source>
</evidence>
<protein>
    <recommendedName>
        <fullName evidence="12">Foldase protein PrsA</fullName>
        <ecNumber evidence="12">5.2.1.8</ecNumber>
    </recommendedName>
</protein>
<evidence type="ECO:0000256" key="8">
    <source>
        <dbReference type="ARBA" id="ARBA00023136"/>
    </source>
</evidence>
<reference evidence="15 17" key="1">
    <citation type="submission" date="2016-01" db="EMBL/GenBank/DDBJ databases">
        <title>Highly variable Streptococcus oralis are common among viridans streptococci isolated from primates.</title>
        <authorList>
            <person name="Denapaite D."/>
            <person name="Rieger M."/>
            <person name="Koendgen S."/>
            <person name="Brueckner R."/>
            <person name="Ochigava I."/>
            <person name="Kappeler P."/>
            <person name="Maetz-Rensing K."/>
            <person name="Leendertz F."/>
            <person name="Hakenbeck R."/>
        </authorList>
    </citation>
    <scope>NUCLEOTIDE SEQUENCE [LARGE SCALE GENOMIC DNA]</scope>
    <source>
        <strain evidence="15 17">DD21</strain>
    </source>
</reference>
<dbReference type="GO" id="GO:0006457">
    <property type="term" value="P:protein folding"/>
    <property type="evidence" value="ECO:0007669"/>
    <property type="project" value="UniProtKB-UniRule"/>
</dbReference>
<dbReference type="SUPFAM" id="SSF109998">
    <property type="entry name" value="Triger factor/SurA peptide-binding domain-like"/>
    <property type="match status" value="1"/>
</dbReference>
<keyword evidence="7 12" id="KW-0697">Rotamase</keyword>
<keyword evidence="8 12" id="KW-0472">Membrane</keyword>
<dbReference type="EMBL" id="LQZP01000076">
    <property type="protein sequence ID" value="KXT92770.1"/>
    <property type="molecule type" value="Genomic_DNA"/>
</dbReference>
<gene>
    <name evidence="12" type="primary">prsA</name>
    <name evidence="16" type="ORF">DF216_01125</name>
    <name evidence="15" type="ORF">SORDD21_00297</name>
</gene>
<reference evidence="16 18" key="2">
    <citation type="submission" date="2018-05" db="EMBL/GenBank/DDBJ databases">
        <title>Streptococcus from otitis media.</title>
        <authorList>
            <person name="Wayes A.M."/>
            <person name="Jakubovics N.S."/>
        </authorList>
    </citation>
    <scope>NUCLEOTIDE SEQUENCE [LARGE SCALE GENOMIC DNA]</scope>
    <source>
        <strain evidence="16 18">NU43</strain>
    </source>
</reference>
<dbReference type="PANTHER" id="PTHR47245:SF1">
    <property type="entry name" value="FOLDASE PROTEIN PRSA"/>
    <property type="match status" value="1"/>
</dbReference>
<evidence type="ECO:0000256" key="3">
    <source>
        <dbReference type="ARBA" id="ARBA00004193"/>
    </source>
</evidence>
<evidence type="ECO:0000313" key="15">
    <source>
        <dbReference type="EMBL" id="KXT92770.1"/>
    </source>
</evidence>
<dbReference type="InterPro" id="IPR050245">
    <property type="entry name" value="PrsA_foldase"/>
</dbReference>
<sequence length="315" mass="34427">MKKKLLAGAITLLSVATLAACSKSSEGADLISMKGDVITEHQFYEQAKNNPTAQQVLLNMTIEKVFEKQYGSEVTEQEVDDAVAEEQKKYGDSYQNVLSRAGMTPETRKAQIRTSKLVELAVKKAAENELTDEAYQKAFEAYTPDVTAQIIRMDNEDKAKEVLEKAKAEGADFAQLAKDNSNDDKTKENGGEITFDSASTELPEQVKKAAFALDVNGVSDVIRATGPQAYSSQFYIIKVTKKTEKSSNLDDYKEKLKTVILTQKQNDASFVQSVIGKEFQAANIKIKDPAFQSIFAQYIGSGDSSSSSSSSSSAE</sequence>
<dbReference type="Gene3D" id="3.10.50.40">
    <property type="match status" value="1"/>
</dbReference>
<keyword evidence="10 12" id="KW-0413">Isomerase</keyword>
<comment type="similarity">
    <text evidence="4 12">Belongs to the PrsA family.</text>
</comment>
<dbReference type="PROSITE" id="PS51257">
    <property type="entry name" value="PROKAR_LIPOPROTEIN"/>
    <property type="match status" value="1"/>
</dbReference>
<comment type="subcellular location">
    <subcellularLocation>
        <location evidence="3 12">Cell membrane</location>
        <topology evidence="3 12">Lipid-anchor</topology>
    </subcellularLocation>
</comment>
<evidence type="ECO:0000313" key="17">
    <source>
        <dbReference type="Proteomes" id="UP000070053"/>
    </source>
</evidence>
<feature type="chain" id="PRO_5038292550" description="Foldase protein PrsA" evidence="13">
    <location>
        <begin position="20"/>
        <end position="315"/>
    </location>
</feature>
<evidence type="ECO:0000256" key="10">
    <source>
        <dbReference type="ARBA" id="ARBA00023235"/>
    </source>
</evidence>
<keyword evidence="6 12" id="KW-0732">Signal</keyword>
<evidence type="ECO:0000313" key="16">
    <source>
        <dbReference type="EMBL" id="RXX23381.1"/>
    </source>
</evidence>
<dbReference type="PROSITE" id="PS50198">
    <property type="entry name" value="PPIC_PPIASE_2"/>
    <property type="match status" value="1"/>
</dbReference>
<dbReference type="AlphaFoldDB" id="A0A139PRF6"/>
<dbReference type="Proteomes" id="UP000070053">
    <property type="component" value="Unassembled WGS sequence"/>
</dbReference>
<evidence type="ECO:0000256" key="12">
    <source>
        <dbReference type="HAMAP-Rule" id="MF_01145"/>
    </source>
</evidence>
<dbReference type="InterPro" id="IPR027304">
    <property type="entry name" value="Trigger_fact/SurA_dom_sf"/>
</dbReference>
<keyword evidence="9 12" id="KW-0564">Palmitate</keyword>
<dbReference type="RefSeq" id="WP_061453507.1">
    <property type="nucleotide sequence ID" value="NZ_JAKUWC010000005.1"/>
</dbReference>
<dbReference type="HAMAP" id="MF_01145">
    <property type="entry name" value="Foldase_PrsA"/>
    <property type="match status" value="1"/>
</dbReference>
<evidence type="ECO:0000256" key="11">
    <source>
        <dbReference type="ARBA" id="ARBA00023288"/>
    </source>
</evidence>